<dbReference type="Proteomes" id="UP000202923">
    <property type="component" value="Genome"/>
</dbReference>
<reference evidence="1 2" key="1">
    <citation type="submission" date="2016-06" db="EMBL/GenBank/DDBJ databases">
        <authorList>
            <person name="Kjaerup R.B."/>
            <person name="Dalgaard T.S."/>
            <person name="Juul-Madsen H.R."/>
        </authorList>
    </citation>
    <scope>NUCLEOTIDE SEQUENCE [LARGE SCALE GENOMIC DNA]</scope>
</reference>
<protein>
    <submittedName>
        <fullName evidence="1">Uncharacterized protein</fullName>
    </submittedName>
</protein>
<dbReference type="KEGG" id="vg:29062106"/>
<proteinExistence type="predicted"/>
<dbReference type="GeneID" id="29062106"/>
<evidence type="ECO:0000313" key="2">
    <source>
        <dbReference type="Proteomes" id="UP000202923"/>
    </source>
</evidence>
<gene>
    <name evidence="1" type="ORF">KWAN_262</name>
</gene>
<name>A0A1B2IEG6_9CAUD</name>
<evidence type="ECO:0000313" key="1">
    <source>
        <dbReference type="EMBL" id="ANZ49614.1"/>
    </source>
</evidence>
<accession>A0A1B2IEG6</accession>
<dbReference type="RefSeq" id="YP_009278867.1">
    <property type="nucleotide sequence ID" value="NC_031010.1"/>
</dbReference>
<organism evidence="1 2">
    <name type="scientific">Erwinia phage vB_EamM_Kwan</name>
    <dbReference type="NCBI Taxonomy" id="1883374"/>
    <lineage>
        <taxon>Viruses</taxon>
        <taxon>Duplodnaviria</taxon>
        <taxon>Heunggongvirae</taxon>
        <taxon>Uroviricota</taxon>
        <taxon>Caudoviricetes</taxon>
        <taxon>Chimalliviridae</taxon>
        <taxon>Wellingtonvirus</taxon>
        <taxon>Wellingtonvirus wellington</taxon>
    </lineage>
</organism>
<dbReference type="EMBL" id="KX397369">
    <property type="protein sequence ID" value="ANZ49614.1"/>
    <property type="molecule type" value="Genomic_DNA"/>
</dbReference>
<sequence length="165" mass="19046">MNRIEVIDVIPDDNEIEINGKVIGSVNDRHAMLWRYFSNAEHIFIIEDVSLTFDETPTEQITIPLEESMLRKLIACADYRNEDNDPNSLWDEIDPSLPKEIGLRAVETIKLDSMWLDCNSKIPVCTPILVIHVDRDEVDMPVLCISYLILRHPDDREIGDNIDRT</sequence>